<dbReference type="InterPro" id="IPR013783">
    <property type="entry name" value="Ig-like_fold"/>
</dbReference>
<proteinExistence type="predicted"/>
<feature type="domain" description="Ig-like" evidence="2">
    <location>
        <begin position="738"/>
        <end position="815"/>
    </location>
</feature>
<gene>
    <name evidence="3" type="ORF">SAMN02927903_02189</name>
</gene>
<dbReference type="Proteomes" id="UP000199354">
    <property type="component" value="Unassembled WGS sequence"/>
</dbReference>
<feature type="domain" description="Ig-like" evidence="2">
    <location>
        <begin position="659"/>
        <end position="733"/>
    </location>
</feature>
<feature type="chain" id="PRO_5011448904" evidence="1">
    <location>
        <begin position="19"/>
        <end position="1714"/>
    </location>
</feature>
<organism evidence="3 4">
    <name type="scientific">Flavobacterium caeni</name>
    <dbReference type="NCBI Taxonomy" id="490189"/>
    <lineage>
        <taxon>Bacteria</taxon>
        <taxon>Pseudomonadati</taxon>
        <taxon>Bacteroidota</taxon>
        <taxon>Flavobacteriia</taxon>
        <taxon>Flavobacteriales</taxon>
        <taxon>Flavobacteriaceae</taxon>
        <taxon>Flavobacterium</taxon>
    </lineage>
</organism>
<dbReference type="Gene3D" id="2.60.40.10">
    <property type="entry name" value="Immunoglobulins"/>
    <property type="match status" value="1"/>
</dbReference>
<dbReference type="InterPro" id="IPR044023">
    <property type="entry name" value="Ig_7"/>
</dbReference>
<dbReference type="OrthoDB" id="607469at2"/>
<dbReference type="STRING" id="490189.SAMN02927903_02189"/>
<reference evidence="3 4" key="1">
    <citation type="submission" date="2016-10" db="EMBL/GenBank/DDBJ databases">
        <authorList>
            <person name="de Groot N.N."/>
        </authorList>
    </citation>
    <scope>NUCLEOTIDE SEQUENCE [LARGE SCALE GENOMIC DNA]</scope>
    <source>
        <strain evidence="3 4">CGMCC 1.7031</strain>
    </source>
</reference>
<keyword evidence="1" id="KW-0732">Signal</keyword>
<accession>A0A1G5IBA6</accession>
<dbReference type="InterPro" id="IPR026341">
    <property type="entry name" value="T9SS_type_B"/>
</dbReference>
<dbReference type="InterPro" id="IPR049804">
    <property type="entry name" value="Choice_anch_L"/>
</dbReference>
<feature type="signal peptide" evidence="1">
    <location>
        <begin position="1"/>
        <end position="18"/>
    </location>
</feature>
<protein>
    <submittedName>
        <fullName evidence="3">Gliding motility-associated C-terminal domain-containing protein</fullName>
    </submittedName>
</protein>
<dbReference type="Pfam" id="PF19081">
    <property type="entry name" value="Ig_7"/>
    <property type="match status" value="3"/>
</dbReference>
<dbReference type="EMBL" id="FMVF01000009">
    <property type="protein sequence ID" value="SCY72889.1"/>
    <property type="molecule type" value="Genomic_DNA"/>
</dbReference>
<evidence type="ECO:0000259" key="2">
    <source>
        <dbReference type="Pfam" id="PF19081"/>
    </source>
</evidence>
<evidence type="ECO:0000256" key="1">
    <source>
        <dbReference type="SAM" id="SignalP"/>
    </source>
</evidence>
<feature type="domain" description="Ig-like" evidence="2">
    <location>
        <begin position="581"/>
        <end position="655"/>
    </location>
</feature>
<evidence type="ECO:0000313" key="3">
    <source>
        <dbReference type="EMBL" id="SCY72889.1"/>
    </source>
</evidence>
<evidence type="ECO:0000313" key="4">
    <source>
        <dbReference type="Proteomes" id="UP000199354"/>
    </source>
</evidence>
<sequence length="1714" mass="177225">MKNFTFCILMLCGWASHAQLIITNTAETPAQLVTDVLVDQSITPYNITFNGSAANANAIKLQAAHFTTNFNPTNLGLTAGVMLSTGNAQLGYGPNNGGGTSDPVTPVYNADTNLAALTTNNVVNSAVLEFDFVATGSQMSFDYVFASEEYPEFANTGFNDVFGFFLTGPNPANASVPYNAYNIAFVPNTTVPITINNVNNGQTNNGPCEYCTYYVNNGTGTTPAANPHVQYDGFTTVLTAVANLRCGEVYHMKLAIGNVGDNAYDSAVFLKDFKITPLALVDDTNLDENLSVCGDDTNLAMPPASYFTDQDLPVPDYILNPDDYNFYWSFNNTYDPANLPAYNPAAFVPVASILLPATVDDVEYTATQGGVYQLTVETSYDCKVAEDQITIWFQPNPLQTAPPLNICTSDPLPMNININQNAAILGTASASDYMITYYNSSELDATNGVPNGRIPTATLANYPMTTDTDQIWVRFEEVAGSGCVFVMPFTITIGEEPSGVFDYPQTPYCAELPLQLVNTTVTPGGTYTATPAGLSINSATGDIDPSASTPGSYLVDYVLPASATCPEFRVDDIPVAITATPAAPGILTPLAYCQGEAAPALSATGTNLLWYTAATGGTGSATAPTPDTSVSGPATYYVSQTNGCEGPRAAIVVNIEATPAAPSFTAVAPYCQNATATALTATGSNLLWYASATGGVGSAIAPTPSTATDGTINYYVTQTVNGCESLRAEIPVTTIALPAAPAVTSLIGYCEGFAAPALTATGSNLLWYSAATGGVGNTTAPTPSTATSATTNYYVSQTVNNCEGPRAMISVEVSPVPSAPVFAITQPNCAVNTATISISSPVGVNLEYSIDNGTNYQSGTMFSGVAAGATYDVIVRNALSACVSPTVPAVVNPALIIPAAPTAAVSAQPNCYTPTGTIEISAPLGANLEYTINGGGAYQSGTTFAGLAPNASYTLSVRDTATGCVSTTTIVNVDAMPANPAAPTLTIVQPICTTPTGTVTISAPTGANLEYSINGGTAYQASPVFVGLAPSTNYNLIVRDLVTGCVSTASVAAVNAIPANPAVPTVTITQPICGDPTGSFVVSAPVGGNFEYSIDGGLNYQSGTTFAGLAAGVTYSATVRDVTTGCVSAARAVVINPALNVPPAPTVGVTVQPICSAPTGTIVVSAPLGANLSYSINGGTNFQAGTTFAGLAPNTTYSVIVRDNVSGCVSTASTAFVDPLPANPPAPTASATVQPICTTPTGTIVITAPVGTDFEYSINGGSGYQAGTTFASLAPNATYNLIVRNTVTGCVSAPTAVVIDPIPANPAAPTGTMTQPTCTAPTGAISVANPTGANLEYSIDGGINYQAGTDFSGLAPNATYSIVVRNTQTGCVSAPGTFTIIPAPTFPATPVATGSDVCAEETITLSTPLVAGATYSWTGPNGFTSSLQNPTIANADASMAGTYSVVISTSANCPSLPGSVTIAVNPLPLPTLPQDGNICYNTVTNTVVTPYVLTTGLSDAQYDFEWYLETDGSYSQIVNEYDSSYSASAPGNYGVIAVDLVTGCASHMVTTTVNMTSPPLAIEVVASDYFDQSQTIAVSVVPSGDYEYQLDNGAFQPGSVFTNVLPGEHIVKVRNACGTLEDVAFLMDYPKFFTPNGDGYNDTWNIFALKGQANAKIYIFDRYGKLLKEISPSGKGWDGTFNQNILPATDYWFSVHYEEDNVSKVFKSHFALKR</sequence>
<keyword evidence="4" id="KW-1185">Reference proteome</keyword>
<dbReference type="RefSeq" id="WP_091143392.1">
    <property type="nucleotide sequence ID" value="NZ_FMVF01000009.1"/>
</dbReference>
<dbReference type="Pfam" id="PF13585">
    <property type="entry name" value="CHU_C"/>
    <property type="match status" value="1"/>
</dbReference>
<name>A0A1G5IBA6_9FLAO</name>
<dbReference type="NCBIfam" id="NF038133">
    <property type="entry name" value="choice_anch_L"/>
    <property type="match status" value="1"/>
</dbReference>
<dbReference type="NCBIfam" id="TIGR04131">
    <property type="entry name" value="Bac_Flav_CTERM"/>
    <property type="match status" value="1"/>
</dbReference>